<keyword evidence="3" id="KW-1185">Reference proteome</keyword>
<accession>A0AAN6ME97</accession>
<feature type="compositionally biased region" description="Pro residues" evidence="1">
    <location>
        <begin position="626"/>
        <end position="637"/>
    </location>
</feature>
<feature type="compositionally biased region" description="Basic and acidic residues" evidence="1">
    <location>
        <begin position="94"/>
        <end position="104"/>
    </location>
</feature>
<feature type="region of interest" description="Disordered" evidence="1">
    <location>
        <begin position="31"/>
        <end position="258"/>
    </location>
</feature>
<comment type="caution">
    <text evidence="2">The sequence shown here is derived from an EMBL/GenBank/DDBJ whole genome shotgun (WGS) entry which is preliminary data.</text>
</comment>
<feature type="compositionally biased region" description="Polar residues" evidence="1">
    <location>
        <begin position="194"/>
        <end position="204"/>
    </location>
</feature>
<dbReference type="PANTHER" id="PTHR38166:SF1">
    <property type="entry name" value="C2H2-TYPE DOMAIN-CONTAINING PROTEIN"/>
    <property type="match status" value="1"/>
</dbReference>
<dbReference type="Proteomes" id="UP001303889">
    <property type="component" value="Unassembled WGS sequence"/>
</dbReference>
<feature type="compositionally biased region" description="Low complexity" evidence="1">
    <location>
        <begin position="314"/>
        <end position="324"/>
    </location>
</feature>
<organism evidence="2 3">
    <name type="scientific">Staphylotrichum tortipilum</name>
    <dbReference type="NCBI Taxonomy" id="2831512"/>
    <lineage>
        <taxon>Eukaryota</taxon>
        <taxon>Fungi</taxon>
        <taxon>Dikarya</taxon>
        <taxon>Ascomycota</taxon>
        <taxon>Pezizomycotina</taxon>
        <taxon>Sordariomycetes</taxon>
        <taxon>Sordariomycetidae</taxon>
        <taxon>Sordariales</taxon>
        <taxon>Chaetomiaceae</taxon>
        <taxon>Staphylotrichum</taxon>
    </lineage>
</organism>
<feature type="region of interest" description="Disordered" evidence="1">
    <location>
        <begin position="303"/>
        <end position="374"/>
    </location>
</feature>
<dbReference type="AlphaFoldDB" id="A0AAN6ME97"/>
<feature type="compositionally biased region" description="Polar residues" evidence="1">
    <location>
        <begin position="211"/>
        <end position="232"/>
    </location>
</feature>
<feature type="compositionally biased region" description="Basic and acidic residues" evidence="1">
    <location>
        <begin position="140"/>
        <end position="163"/>
    </location>
</feature>
<dbReference type="PANTHER" id="PTHR38166">
    <property type="entry name" value="C2H2-TYPE DOMAIN-CONTAINING PROTEIN-RELATED"/>
    <property type="match status" value="1"/>
</dbReference>
<feature type="compositionally biased region" description="Pro residues" evidence="1">
    <location>
        <begin position="645"/>
        <end position="674"/>
    </location>
</feature>
<evidence type="ECO:0000313" key="2">
    <source>
        <dbReference type="EMBL" id="KAK3899230.1"/>
    </source>
</evidence>
<feature type="compositionally biased region" description="Basic and acidic residues" evidence="1">
    <location>
        <begin position="41"/>
        <end position="74"/>
    </location>
</feature>
<reference evidence="2" key="2">
    <citation type="submission" date="2023-05" db="EMBL/GenBank/DDBJ databases">
        <authorList>
            <consortium name="Lawrence Berkeley National Laboratory"/>
            <person name="Steindorff A."/>
            <person name="Hensen N."/>
            <person name="Bonometti L."/>
            <person name="Westerberg I."/>
            <person name="Brannstrom I.O."/>
            <person name="Guillou S."/>
            <person name="Cros-Aarteil S."/>
            <person name="Calhoun S."/>
            <person name="Haridas S."/>
            <person name="Kuo A."/>
            <person name="Mondo S."/>
            <person name="Pangilinan J."/>
            <person name="Riley R."/>
            <person name="Labutti K."/>
            <person name="Andreopoulos B."/>
            <person name="Lipzen A."/>
            <person name="Chen C."/>
            <person name="Yanf M."/>
            <person name="Daum C."/>
            <person name="Ng V."/>
            <person name="Clum A."/>
            <person name="Ohm R."/>
            <person name="Martin F."/>
            <person name="Silar P."/>
            <person name="Natvig D."/>
            <person name="Lalanne C."/>
            <person name="Gautier V."/>
            <person name="Ament-Velasquez S.L."/>
            <person name="Kruys A."/>
            <person name="Hutchinson M.I."/>
            <person name="Powell A.J."/>
            <person name="Barry K."/>
            <person name="Miller A.N."/>
            <person name="Grigoriev I.V."/>
            <person name="Debuchy R."/>
            <person name="Gladieux P."/>
            <person name="Thoren M.H."/>
            <person name="Johannesson H."/>
        </authorList>
    </citation>
    <scope>NUCLEOTIDE SEQUENCE</scope>
    <source>
        <strain evidence="2">CBS 103.79</strain>
    </source>
</reference>
<name>A0AAN6ME97_9PEZI</name>
<feature type="region of interest" description="Disordered" evidence="1">
    <location>
        <begin position="618"/>
        <end position="675"/>
    </location>
</feature>
<evidence type="ECO:0008006" key="4">
    <source>
        <dbReference type="Google" id="ProtNLM"/>
    </source>
</evidence>
<dbReference type="EMBL" id="MU855815">
    <property type="protein sequence ID" value="KAK3899230.1"/>
    <property type="molecule type" value="Genomic_DNA"/>
</dbReference>
<evidence type="ECO:0000256" key="1">
    <source>
        <dbReference type="SAM" id="MobiDB-lite"/>
    </source>
</evidence>
<proteinExistence type="predicted"/>
<evidence type="ECO:0000313" key="3">
    <source>
        <dbReference type="Proteomes" id="UP001303889"/>
    </source>
</evidence>
<sequence>MPKSRRLSRLWERRSWSVRQSLPIISKRLTAGLRSIITPKTDQHGLEMPRSESEDESRSESHEADNHFTLDTDIARTTPDAGEDSDAGDGANNGHDHDEADHQVKTKAPGSARSVPSSSAQDKRERSGEHHHLAPVNAGYKREHETPAPSDISRKPSTKKEQDIIEWVNRQPGTAHLPDHDADMEQPPVFPPSRSGTGDLNNDALSVINEHASSASGFSREASPQESTTSATTRDDPLGLDQTTQGISDDDDTMSDVTDHTDLSLREAFDASPTPFGPVLLSLLITLKEEVVDRIRRRLQTMILQQRPMQHNRPGPSSSASPSGNADNIPPTTSLPTRRKRALDDDDGSNPGRRGDNDGEKRKRKDPTSTAQVEESLRKFACPFYKRYPASEKLYKSCHGPGWGSVHRVKEHVYRRHQTPTAQCVRCQVSFANQAALTEHLRAERQCENKTPSPDEEIIYITQDQERELRKKRKNVPEEDRWFENFRIIFPNLPDDQLPSSAYHETHQEPLPDSAVLSAFRAFLLQELPLRIAADVDNHLQIRPAGISISGDMGVARAIEATILEVVDEFSPILAPSTATAAANPAASGLHMGPTIDWPLGGTTTRVSGPLVPFTNNNMHTIHPFHTPPPPPVPQPGRHPSMFTNPPPTADTPPFHPSPPPPRVPGPPPAPWEPGPVFASPASSTLDFGQLQLQHYHQYAGPDGAAGAHAPARGYQKGSVSGIDIMYNLARLLPPLEADEVRQLLEILADVMALRRGEV</sequence>
<gene>
    <name evidence="2" type="ORF">C8A05DRAFT_37168</name>
</gene>
<feature type="compositionally biased region" description="Basic and acidic residues" evidence="1">
    <location>
        <begin position="121"/>
        <end position="132"/>
    </location>
</feature>
<protein>
    <recommendedName>
        <fullName evidence="4">C2H2-type domain-containing protein</fullName>
    </recommendedName>
</protein>
<reference evidence="2" key="1">
    <citation type="journal article" date="2023" name="Mol. Phylogenet. Evol.">
        <title>Genome-scale phylogeny and comparative genomics of the fungal order Sordariales.</title>
        <authorList>
            <person name="Hensen N."/>
            <person name="Bonometti L."/>
            <person name="Westerberg I."/>
            <person name="Brannstrom I.O."/>
            <person name="Guillou S."/>
            <person name="Cros-Aarteil S."/>
            <person name="Calhoun S."/>
            <person name="Haridas S."/>
            <person name="Kuo A."/>
            <person name="Mondo S."/>
            <person name="Pangilinan J."/>
            <person name="Riley R."/>
            <person name="LaButti K."/>
            <person name="Andreopoulos B."/>
            <person name="Lipzen A."/>
            <person name="Chen C."/>
            <person name="Yan M."/>
            <person name="Daum C."/>
            <person name="Ng V."/>
            <person name="Clum A."/>
            <person name="Steindorff A."/>
            <person name="Ohm R.A."/>
            <person name="Martin F."/>
            <person name="Silar P."/>
            <person name="Natvig D.O."/>
            <person name="Lalanne C."/>
            <person name="Gautier V."/>
            <person name="Ament-Velasquez S.L."/>
            <person name="Kruys A."/>
            <person name="Hutchinson M.I."/>
            <person name="Powell A.J."/>
            <person name="Barry K."/>
            <person name="Miller A.N."/>
            <person name="Grigoriev I.V."/>
            <person name="Debuchy R."/>
            <person name="Gladieux P."/>
            <person name="Hiltunen Thoren M."/>
            <person name="Johannesson H."/>
        </authorList>
    </citation>
    <scope>NUCLEOTIDE SEQUENCE</scope>
    <source>
        <strain evidence="2">CBS 103.79</strain>
    </source>
</reference>